<feature type="region of interest" description="Disordered" evidence="1">
    <location>
        <begin position="529"/>
        <end position="558"/>
    </location>
</feature>
<feature type="compositionally biased region" description="Polar residues" evidence="1">
    <location>
        <begin position="318"/>
        <end position="332"/>
    </location>
</feature>
<name>A0AA39QXU5_9LECA</name>
<feature type="compositionally biased region" description="Basic residues" evidence="1">
    <location>
        <begin position="549"/>
        <end position="558"/>
    </location>
</feature>
<feature type="region of interest" description="Disordered" evidence="1">
    <location>
        <begin position="617"/>
        <end position="666"/>
    </location>
</feature>
<feature type="compositionally biased region" description="Basic and acidic residues" evidence="1">
    <location>
        <begin position="113"/>
        <end position="125"/>
    </location>
</feature>
<proteinExistence type="predicted"/>
<feature type="compositionally biased region" description="Polar residues" evidence="1">
    <location>
        <begin position="427"/>
        <end position="450"/>
    </location>
</feature>
<accession>A0AA39QXU5</accession>
<organism evidence="2 3">
    <name type="scientific">Cladonia borealis</name>
    <dbReference type="NCBI Taxonomy" id="184061"/>
    <lineage>
        <taxon>Eukaryota</taxon>
        <taxon>Fungi</taxon>
        <taxon>Dikarya</taxon>
        <taxon>Ascomycota</taxon>
        <taxon>Pezizomycotina</taxon>
        <taxon>Lecanoromycetes</taxon>
        <taxon>OSLEUM clade</taxon>
        <taxon>Lecanoromycetidae</taxon>
        <taxon>Lecanorales</taxon>
        <taxon>Lecanorineae</taxon>
        <taxon>Cladoniaceae</taxon>
        <taxon>Cladonia</taxon>
    </lineage>
</organism>
<gene>
    <name evidence="2" type="ORF">JMJ35_008102</name>
</gene>
<feature type="compositionally biased region" description="Low complexity" evidence="1">
    <location>
        <begin position="66"/>
        <end position="83"/>
    </location>
</feature>
<feature type="compositionally biased region" description="Polar residues" evidence="1">
    <location>
        <begin position="39"/>
        <end position="50"/>
    </location>
</feature>
<evidence type="ECO:0000313" key="2">
    <source>
        <dbReference type="EMBL" id="KAK0509708.1"/>
    </source>
</evidence>
<sequence length="666" mass="72780">MDPWKSWAIVGVVGVGAAYYYSQSGKSKRGRGRPAATLVDQNQQRASSSRNDSKETRKKKGKAKASDASDQAASDAADVSSASPQTSPSERVKRRKGGKQQPSKLAQSSAGELSKERELDGAHGEEGEEGMTNVEFAKQLSQLKTGTSLKKPVTTDETKKTRKQGKRNELPPEALNGGPPKMNGITSSQGMSTTSSTTGADADDDLSLPVSPEIGATESTTPSGLDVSDMLEPPSKGPSVLRLTEPINQPPARQPKPQKASAEPETKKQRQNRKKNEEKKAMREQAEQERRVMLEKQLRTAREAEGRPAKNGIGTAKPPSTNAWSNPTSAPTRSEAPPTTLKNGPLLDTLEDREATIESNTKNVNGSGDKTVVDGKTWNRGLPSEEEQIRLMNAMDRDNAWSTVPSGKGKKRSAVAGAGTGAYKADSSGSKMPSFENFTPSYTTSQAPHNNNHEDDKLSTEVEKTKSSNDKVASFTANESLDSKETIKSPTKTPFESGMTYDQHGEQFSSYGDYMKHWRKIRWSDGRLKDPAGGAIHTTETTASGEKRVSKKLRRRPKATYDTIDHSIWTYDNIKEHPDYDPKFPRALTGHPADSDWEGGHGRAYFHIYHKPKDYYSSDELSSDVDEPTKRAPTSETSTTENSNNTESNSLDSTNYDSIDEAFDNK</sequence>
<feature type="region of interest" description="Disordered" evidence="1">
    <location>
        <begin position="400"/>
        <end position="501"/>
    </location>
</feature>
<dbReference type="EMBL" id="JAFEKC020000018">
    <property type="protein sequence ID" value="KAK0509708.1"/>
    <property type="molecule type" value="Genomic_DNA"/>
</dbReference>
<feature type="compositionally biased region" description="Low complexity" evidence="1">
    <location>
        <begin position="186"/>
        <end position="200"/>
    </location>
</feature>
<evidence type="ECO:0000313" key="3">
    <source>
        <dbReference type="Proteomes" id="UP001166286"/>
    </source>
</evidence>
<feature type="region of interest" description="Disordered" evidence="1">
    <location>
        <begin position="580"/>
        <end position="601"/>
    </location>
</feature>
<reference evidence="2" key="1">
    <citation type="submission" date="2023-03" db="EMBL/GenBank/DDBJ databases">
        <title>Complete genome of Cladonia borealis.</title>
        <authorList>
            <person name="Park H."/>
        </authorList>
    </citation>
    <scope>NUCLEOTIDE SEQUENCE</scope>
    <source>
        <strain evidence="2">ANT050790</strain>
    </source>
</reference>
<dbReference type="AlphaFoldDB" id="A0AA39QXU5"/>
<feature type="compositionally biased region" description="Polar residues" evidence="1">
    <location>
        <begin position="357"/>
        <end position="368"/>
    </location>
</feature>
<feature type="compositionally biased region" description="Polar residues" evidence="1">
    <location>
        <begin position="100"/>
        <end position="111"/>
    </location>
</feature>
<dbReference type="Proteomes" id="UP001166286">
    <property type="component" value="Unassembled WGS sequence"/>
</dbReference>
<feature type="compositionally biased region" description="Basic and acidic residues" evidence="1">
    <location>
        <begin position="262"/>
        <end position="308"/>
    </location>
</feature>
<feature type="compositionally biased region" description="Basic and acidic residues" evidence="1">
    <location>
        <begin position="451"/>
        <end position="469"/>
    </location>
</feature>
<comment type="caution">
    <text evidence="2">The sequence shown here is derived from an EMBL/GenBank/DDBJ whole genome shotgun (WGS) entry which is preliminary data.</text>
</comment>
<feature type="compositionally biased region" description="Low complexity" evidence="1">
    <location>
        <begin position="634"/>
        <end position="655"/>
    </location>
</feature>
<protein>
    <submittedName>
        <fullName evidence="2">Uncharacterized protein</fullName>
    </submittedName>
</protein>
<evidence type="ECO:0000256" key="1">
    <source>
        <dbReference type="SAM" id="MobiDB-lite"/>
    </source>
</evidence>
<feature type="compositionally biased region" description="Polar residues" evidence="1">
    <location>
        <begin position="139"/>
        <end position="148"/>
    </location>
</feature>
<feature type="region of interest" description="Disordered" evidence="1">
    <location>
        <begin position="23"/>
        <end position="383"/>
    </location>
</feature>
<keyword evidence="3" id="KW-1185">Reference proteome</keyword>